<keyword evidence="4" id="KW-1185">Reference proteome</keyword>
<dbReference type="EMBL" id="JACSQS010000003">
    <property type="protein sequence ID" value="MBD7953426.1"/>
    <property type="molecule type" value="Genomic_DNA"/>
</dbReference>
<protein>
    <submittedName>
        <fullName evidence="3">DUF1624 domain-containing protein</fullName>
    </submittedName>
</protein>
<evidence type="ECO:0000256" key="1">
    <source>
        <dbReference type="SAM" id="Phobius"/>
    </source>
</evidence>
<dbReference type="PANTHER" id="PTHR31061">
    <property type="entry name" value="LD22376P"/>
    <property type="match status" value="1"/>
</dbReference>
<evidence type="ECO:0000313" key="4">
    <source>
        <dbReference type="Proteomes" id="UP000636938"/>
    </source>
</evidence>
<feature type="transmembrane region" description="Helical" evidence="1">
    <location>
        <begin position="90"/>
        <end position="108"/>
    </location>
</feature>
<dbReference type="Proteomes" id="UP000636938">
    <property type="component" value="Unassembled WGS sequence"/>
</dbReference>
<dbReference type="Pfam" id="PF07786">
    <property type="entry name" value="HGSNAT_cat"/>
    <property type="match status" value="1"/>
</dbReference>
<dbReference type="PANTHER" id="PTHR31061:SF24">
    <property type="entry name" value="LD22376P"/>
    <property type="match status" value="1"/>
</dbReference>
<dbReference type="AlphaFoldDB" id="A0A8X8K481"/>
<gene>
    <name evidence="3" type="ORF">H9654_04315</name>
</gene>
<feature type="transmembrane region" description="Helical" evidence="1">
    <location>
        <begin position="324"/>
        <end position="346"/>
    </location>
</feature>
<organism evidence="3 4">
    <name type="scientific">Stenotrophomonas lacuserhaii</name>
    <dbReference type="NCBI Taxonomy" id="2760084"/>
    <lineage>
        <taxon>Bacteria</taxon>
        <taxon>Pseudomonadati</taxon>
        <taxon>Pseudomonadota</taxon>
        <taxon>Gammaproteobacteria</taxon>
        <taxon>Lysobacterales</taxon>
        <taxon>Lysobacteraceae</taxon>
        <taxon>Stenotrophomonas</taxon>
    </lineage>
</organism>
<keyword evidence="1" id="KW-0472">Membrane</keyword>
<name>A0A8X8K481_9GAMM</name>
<proteinExistence type="predicted"/>
<accession>A0A8X8K481</accession>
<feature type="transmembrane region" description="Helical" evidence="1">
    <location>
        <begin position="221"/>
        <end position="242"/>
    </location>
</feature>
<feature type="transmembrane region" description="Helical" evidence="1">
    <location>
        <begin position="254"/>
        <end position="273"/>
    </location>
</feature>
<feature type="transmembrane region" description="Helical" evidence="1">
    <location>
        <begin position="142"/>
        <end position="166"/>
    </location>
</feature>
<evidence type="ECO:0000259" key="2">
    <source>
        <dbReference type="Pfam" id="PF07786"/>
    </source>
</evidence>
<keyword evidence="1" id="KW-1133">Transmembrane helix</keyword>
<reference evidence="3 4" key="1">
    <citation type="submission" date="2020-08" db="EMBL/GenBank/DDBJ databases">
        <title>A Genomic Blueprint of the Chicken Gut Microbiome.</title>
        <authorList>
            <person name="Gilroy R."/>
            <person name="Ravi A."/>
            <person name="Getino M."/>
            <person name="Pursley I."/>
            <person name="Horton D.L."/>
            <person name="Alikhan N.-F."/>
            <person name="Baker D."/>
            <person name="Gharbi K."/>
            <person name="Hall N."/>
            <person name="Watson M."/>
            <person name="Adriaenssens E.M."/>
            <person name="Foster-Nyarko E."/>
            <person name="Jarju S."/>
            <person name="Secka A."/>
            <person name="Antonio M."/>
            <person name="Oren A."/>
            <person name="Chaudhuri R."/>
            <person name="La Ragione R.M."/>
            <person name="Hildebrand F."/>
            <person name="Pallen M.J."/>
        </authorList>
    </citation>
    <scope>NUCLEOTIDE SEQUENCE [LARGE SCALE GENOMIC DNA]</scope>
    <source>
        <strain evidence="3 4">Sa5BUN4</strain>
    </source>
</reference>
<sequence>MSTAAGTRLASIDALRGITVAAMLLVNNPGDWGHVHAPLLHAAWHGCTPTDLVFPFFLFLVGVSMAFSVVPRAANAAARPALARGVLTRALRILLAGLLLHALAWWLLELPHYRLWGVLQRIAVCSALVGLLAVYARQRLQWAALVLLLAGYSSLLLGADTLLPLLNPVSRLDTALFAPWIYQYEAASGLGHDPEGLMSTLGALATTLLGLLAGQMLRAAAALRLAIGGALLLAIGLAAAVWLPLNKNLWTPPYVLWTGGLAIIALLAAHWLIDQRGWPALGRRFGVNAITVYLGASVMSVLLGASGLWQAAWNAAAGAMPTQLATASLLIAVSFVAAWWAVAWWLDARRIYLKI</sequence>
<feature type="transmembrane region" description="Helical" evidence="1">
    <location>
        <begin position="114"/>
        <end position="135"/>
    </location>
</feature>
<comment type="caution">
    <text evidence="3">The sequence shown here is derived from an EMBL/GenBank/DDBJ whole genome shotgun (WGS) entry which is preliminary data.</text>
</comment>
<evidence type="ECO:0000313" key="3">
    <source>
        <dbReference type="EMBL" id="MBD7953426.1"/>
    </source>
</evidence>
<dbReference type="RefSeq" id="WP_191769323.1">
    <property type="nucleotide sequence ID" value="NZ_JACSQS010000003.1"/>
</dbReference>
<feature type="transmembrane region" description="Helical" evidence="1">
    <location>
        <begin position="196"/>
        <end position="214"/>
    </location>
</feature>
<feature type="transmembrane region" description="Helical" evidence="1">
    <location>
        <begin position="52"/>
        <end position="70"/>
    </location>
</feature>
<keyword evidence="1" id="KW-0812">Transmembrane</keyword>
<feature type="domain" description="Heparan-alpha-glucosaminide N-acetyltransferase catalytic" evidence="2">
    <location>
        <begin position="8"/>
        <end position="180"/>
    </location>
</feature>
<dbReference type="InterPro" id="IPR012429">
    <property type="entry name" value="HGSNAT_cat"/>
</dbReference>
<feature type="transmembrane region" description="Helical" evidence="1">
    <location>
        <begin position="285"/>
        <end position="312"/>
    </location>
</feature>